<sequence>MPEELKTLNKDICDQYSTCGPYGVCNDGDLSLGNLIPIAQVREDVADTFRKEVELQASEKLLPYKTMCSRRQVQVGVVQLESNDVINAIAGVVSKCSINTLVIGTSTPSLFSVRQLAFFPAYYFYCFLLISV</sequence>
<keyword evidence="2" id="KW-1185">Reference proteome</keyword>
<evidence type="ECO:0000313" key="1">
    <source>
        <dbReference type="EMBL" id="WMV31110.1"/>
    </source>
</evidence>
<reference evidence="1" key="1">
    <citation type="submission" date="2023-08" db="EMBL/GenBank/DDBJ databases">
        <title>A de novo genome assembly of Solanum verrucosum Schlechtendal, a Mexican diploid species geographically isolated from the other diploid A-genome species in potato relatives.</title>
        <authorList>
            <person name="Hosaka K."/>
        </authorList>
    </citation>
    <scope>NUCLEOTIDE SEQUENCE</scope>
    <source>
        <tissue evidence="1">Young leaves</tissue>
    </source>
</reference>
<name>A0AAF0R1R0_SOLVR</name>
<proteinExistence type="predicted"/>
<protein>
    <submittedName>
        <fullName evidence="1">Uncharacterized protein</fullName>
    </submittedName>
</protein>
<accession>A0AAF0R1R0</accession>
<organism evidence="1 2">
    <name type="scientific">Solanum verrucosum</name>
    <dbReference type="NCBI Taxonomy" id="315347"/>
    <lineage>
        <taxon>Eukaryota</taxon>
        <taxon>Viridiplantae</taxon>
        <taxon>Streptophyta</taxon>
        <taxon>Embryophyta</taxon>
        <taxon>Tracheophyta</taxon>
        <taxon>Spermatophyta</taxon>
        <taxon>Magnoliopsida</taxon>
        <taxon>eudicotyledons</taxon>
        <taxon>Gunneridae</taxon>
        <taxon>Pentapetalae</taxon>
        <taxon>asterids</taxon>
        <taxon>lamiids</taxon>
        <taxon>Solanales</taxon>
        <taxon>Solanaceae</taxon>
        <taxon>Solanoideae</taxon>
        <taxon>Solaneae</taxon>
        <taxon>Solanum</taxon>
    </lineage>
</organism>
<dbReference type="PANTHER" id="PTHR47382:SF9">
    <property type="entry name" value="U-BOX KINASE FAMILY PROTEIN"/>
    <property type="match status" value="1"/>
</dbReference>
<dbReference type="Proteomes" id="UP001234989">
    <property type="component" value="Chromosome 5"/>
</dbReference>
<dbReference type="EMBL" id="CP133616">
    <property type="protein sequence ID" value="WMV31110.1"/>
    <property type="molecule type" value="Genomic_DNA"/>
</dbReference>
<dbReference type="AlphaFoldDB" id="A0AAF0R1R0"/>
<gene>
    <name evidence="1" type="ORF">MTR67_024495</name>
</gene>
<evidence type="ECO:0000313" key="2">
    <source>
        <dbReference type="Proteomes" id="UP001234989"/>
    </source>
</evidence>
<dbReference type="PANTHER" id="PTHR47382">
    <property type="entry name" value="U-BOX DOMAIN-CONTAINING PROTEIN 52-LIKE"/>
    <property type="match status" value="1"/>
</dbReference>